<feature type="active site" description="Charge relay system" evidence="6 7">
    <location>
        <position position="522"/>
    </location>
</feature>
<dbReference type="Gene3D" id="2.60.40.1710">
    <property type="entry name" value="Subtilisin-like superfamily"/>
    <property type="match status" value="1"/>
</dbReference>
<keyword evidence="5 7" id="KW-0720">Serine protease</keyword>
<dbReference type="InterPro" id="IPR050131">
    <property type="entry name" value="Peptidase_S8_subtilisin-like"/>
</dbReference>
<organism evidence="12 13">
    <name type="scientific">Cylindrobasidium torrendii FP15055 ss-10</name>
    <dbReference type="NCBI Taxonomy" id="1314674"/>
    <lineage>
        <taxon>Eukaryota</taxon>
        <taxon>Fungi</taxon>
        <taxon>Dikarya</taxon>
        <taxon>Basidiomycota</taxon>
        <taxon>Agaricomycotina</taxon>
        <taxon>Agaricomycetes</taxon>
        <taxon>Agaricomycetidae</taxon>
        <taxon>Agaricales</taxon>
        <taxon>Marasmiineae</taxon>
        <taxon>Physalacriaceae</taxon>
        <taxon>Cylindrobasidium</taxon>
    </lineage>
</organism>
<reference evidence="12 13" key="1">
    <citation type="journal article" date="2015" name="Fungal Genet. Biol.">
        <title>Evolution of novel wood decay mechanisms in Agaricales revealed by the genome sequences of Fistulina hepatica and Cylindrobasidium torrendii.</title>
        <authorList>
            <person name="Floudas D."/>
            <person name="Held B.W."/>
            <person name="Riley R."/>
            <person name="Nagy L.G."/>
            <person name="Koehler G."/>
            <person name="Ransdell A.S."/>
            <person name="Younus H."/>
            <person name="Chow J."/>
            <person name="Chiniquy J."/>
            <person name="Lipzen A."/>
            <person name="Tritt A."/>
            <person name="Sun H."/>
            <person name="Haridas S."/>
            <person name="LaButti K."/>
            <person name="Ohm R.A."/>
            <person name="Kues U."/>
            <person name="Blanchette R.A."/>
            <person name="Grigoriev I.V."/>
            <person name="Minto R.E."/>
            <person name="Hibbett D.S."/>
        </authorList>
    </citation>
    <scope>NUCLEOTIDE SEQUENCE [LARGE SCALE GENOMIC DNA]</scope>
    <source>
        <strain evidence="12 13">FP15055 ss-10</strain>
    </source>
</reference>
<dbReference type="GO" id="GO:0006508">
    <property type="term" value="P:proteolysis"/>
    <property type="evidence" value="ECO:0007669"/>
    <property type="project" value="UniProtKB-KW"/>
</dbReference>
<protein>
    <submittedName>
        <fullName evidence="12">Subtilisin-like protein</fullName>
    </submittedName>
</protein>
<feature type="domain" description="C5a peptidase/Subtilisin-like protease SBT2-like Fn3-like" evidence="11">
    <location>
        <begin position="602"/>
        <end position="705"/>
    </location>
</feature>
<sequence>MRLSLTSFSLFLPFLCGAASLPAMHKEENVVVGKYIVEMHTSSGASTKRDGSVHKRLSNFLEERGVDHSLHKEYTSEVFTGASISVSSADNIKHLEGLEDVKAIHKVRRYARPLVTRGPSASGKSEGAFGSSVVHAMTGVDKLHEEGITGKGVTIAILDTGVDYSHPALGGGIGKGYKVVGGYDFVGDAYTGDGISNPVPDSDPIDQCSLSGHGTHVAGIIGADPKENPYNISGVAYDASILAYRVFGCDGGVEDDVLVEAMTRAYEDGADIINMSLGSGGGWSEAPTSVVAANIVAKGRIVAVAAGNEGDSDGTWYVDDPSTGTGAVSVASIQSAGYDLPHVSVVGAKYPSIPYFSWDTIPVKGTLDVYAVSIEPNGTTDACDPLPTDTPDLSNYIVILRAANCSFTTQLQNIQEFGAQYAFLGSGSAEPSIQSFKDYNGTYIRGDDAEFLVQEFAAGTDIKLALPGTVSGYKALDGGVVSSFSSVGPSYELAFKPVVAAPGGNILSTLPKGEYGILSGTSMATPYFAGSSALYLSKSGKDVKSVAKDIAFVFERTANPVEVTTGADGLVPTTVVAGAGLINVYNALYATTAISPSELLMNDTTHLKDKFTITITNNGAKDQTYKLSHTPAGTAHTVDSKFKQPLRAPLNHTTDYATVDFSTKSVKVAAGKSAKFTVTITPPEIDPVTLPVYSGFIEVTGEDNVTLHSTYMGLAASLYDDAMTLDMTDILVKADMLNYTLPTIINASSAPQLRMETYTFDVERDDYPSIEYRLAFGSPHVDIMLAGPDSNDKSVDVLGLLASWDYVNRNDGLTDGNNTMMADWMTPAYANGTTVVDGIYKVLLRVLKMNGDRTKDGDYDVWLSPTFGVQANSKSSKSTKAPSTFKWDWNWEGFF</sequence>
<dbReference type="SUPFAM" id="SSF52743">
    <property type="entry name" value="Subtilisin-like"/>
    <property type="match status" value="1"/>
</dbReference>
<proteinExistence type="inferred from homology"/>
<dbReference type="InterPro" id="IPR010435">
    <property type="entry name" value="C5a/SBT2-like_Fn3"/>
</dbReference>
<dbReference type="EMBL" id="KN880671">
    <property type="protein sequence ID" value="KIY63825.1"/>
    <property type="molecule type" value="Genomic_DNA"/>
</dbReference>
<dbReference type="GO" id="GO:0005615">
    <property type="term" value="C:extracellular space"/>
    <property type="evidence" value="ECO:0007669"/>
    <property type="project" value="TreeGrafter"/>
</dbReference>
<dbReference type="GO" id="GO:0004252">
    <property type="term" value="F:serine-type endopeptidase activity"/>
    <property type="evidence" value="ECO:0007669"/>
    <property type="project" value="UniProtKB-UniRule"/>
</dbReference>
<evidence type="ECO:0000313" key="13">
    <source>
        <dbReference type="Proteomes" id="UP000054007"/>
    </source>
</evidence>
<evidence type="ECO:0000256" key="6">
    <source>
        <dbReference type="PIRSR" id="PIRSR615500-1"/>
    </source>
</evidence>
<dbReference type="InterPro" id="IPR036852">
    <property type="entry name" value="Peptidase_S8/S53_dom_sf"/>
</dbReference>
<evidence type="ECO:0000256" key="1">
    <source>
        <dbReference type="ARBA" id="ARBA00011073"/>
    </source>
</evidence>
<gene>
    <name evidence="12" type="ORF">CYLTODRAFT_425775</name>
</gene>
<dbReference type="Gene3D" id="3.40.50.200">
    <property type="entry name" value="Peptidase S8/S53 domain"/>
    <property type="match status" value="2"/>
</dbReference>
<evidence type="ECO:0000256" key="3">
    <source>
        <dbReference type="ARBA" id="ARBA00022729"/>
    </source>
</evidence>
<dbReference type="PROSITE" id="PS00138">
    <property type="entry name" value="SUBTILASE_SER"/>
    <property type="match status" value="1"/>
</dbReference>
<keyword evidence="13" id="KW-1185">Reference proteome</keyword>
<dbReference type="InterPro" id="IPR034187">
    <property type="entry name" value="Peptidases_S8_5"/>
</dbReference>
<dbReference type="GO" id="GO:0016020">
    <property type="term" value="C:membrane"/>
    <property type="evidence" value="ECO:0007669"/>
    <property type="project" value="InterPro"/>
</dbReference>
<dbReference type="Pfam" id="PF00082">
    <property type="entry name" value="Peptidase_S8"/>
    <property type="match status" value="1"/>
</dbReference>
<evidence type="ECO:0000259" key="11">
    <source>
        <dbReference type="Pfam" id="PF06280"/>
    </source>
</evidence>
<feature type="active site" description="Charge relay system" evidence="6 7">
    <location>
        <position position="213"/>
    </location>
</feature>
<evidence type="ECO:0000313" key="12">
    <source>
        <dbReference type="EMBL" id="KIY63825.1"/>
    </source>
</evidence>
<dbReference type="PRINTS" id="PR00723">
    <property type="entry name" value="SUBTILISIN"/>
</dbReference>
<feature type="active site" description="Charge relay system" evidence="6 7">
    <location>
        <position position="159"/>
    </location>
</feature>
<dbReference type="STRING" id="1314674.A0A0D7B0U9"/>
<dbReference type="InterPro" id="IPR015500">
    <property type="entry name" value="Peptidase_S8_subtilisin-rel"/>
</dbReference>
<accession>A0A0D7B0U9</accession>
<feature type="chain" id="PRO_5002316830" evidence="9">
    <location>
        <begin position="19"/>
        <end position="895"/>
    </location>
</feature>
<evidence type="ECO:0000259" key="10">
    <source>
        <dbReference type="Pfam" id="PF00082"/>
    </source>
</evidence>
<feature type="domain" description="Peptidase S8/S53" evidence="10">
    <location>
        <begin position="150"/>
        <end position="545"/>
    </location>
</feature>
<evidence type="ECO:0000256" key="2">
    <source>
        <dbReference type="ARBA" id="ARBA00022670"/>
    </source>
</evidence>
<evidence type="ECO:0000256" key="5">
    <source>
        <dbReference type="ARBA" id="ARBA00022825"/>
    </source>
</evidence>
<name>A0A0D7B0U9_9AGAR</name>
<keyword evidence="3 9" id="KW-0732">Signal</keyword>
<keyword evidence="2 7" id="KW-0645">Protease</keyword>
<dbReference type="CDD" id="cd07489">
    <property type="entry name" value="Peptidases_S8_5"/>
    <property type="match status" value="1"/>
</dbReference>
<dbReference type="InterPro" id="IPR022398">
    <property type="entry name" value="Peptidase_S8_His-AS"/>
</dbReference>
<dbReference type="InterPro" id="IPR023828">
    <property type="entry name" value="Peptidase_S8_Ser-AS"/>
</dbReference>
<dbReference type="InterPro" id="IPR023827">
    <property type="entry name" value="Peptidase_S8_Asp-AS"/>
</dbReference>
<evidence type="ECO:0000256" key="9">
    <source>
        <dbReference type="SAM" id="SignalP"/>
    </source>
</evidence>
<dbReference type="Pfam" id="PF06280">
    <property type="entry name" value="fn3_5"/>
    <property type="match status" value="1"/>
</dbReference>
<feature type="signal peptide" evidence="9">
    <location>
        <begin position="1"/>
        <end position="18"/>
    </location>
</feature>
<dbReference type="OrthoDB" id="206201at2759"/>
<dbReference type="AlphaFoldDB" id="A0A0D7B0U9"/>
<dbReference type="PANTHER" id="PTHR43806">
    <property type="entry name" value="PEPTIDASE S8"/>
    <property type="match status" value="1"/>
</dbReference>
<dbReference type="PROSITE" id="PS00137">
    <property type="entry name" value="SUBTILASE_HIS"/>
    <property type="match status" value="1"/>
</dbReference>
<keyword evidence="4 7" id="KW-0378">Hydrolase</keyword>
<dbReference type="Proteomes" id="UP000054007">
    <property type="component" value="Unassembled WGS sequence"/>
</dbReference>
<evidence type="ECO:0000256" key="7">
    <source>
        <dbReference type="PROSITE-ProRule" id="PRU01240"/>
    </source>
</evidence>
<dbReference type="PROSITE" id="PS51892">
    <property type="entry name" value="SUBTILASE"/>
    <property type="match status" value="1"/>
</dbReference>
<evidence type="ECO:0000256" key="8">
    <source>
        <dbReference type="RuleBase" id="RU003355"/>
    </source>
</evidence>
<dbReference type="PROSITE" id="PS00136">
    <property type="entry name" value="SUBTILASE_ASP"/>
    <property type="match status" value="1"/>
</dbReference>
<dbReference type="InterPro" id="IPR000209">
    <property type="entry name" value="Peptidase_S8/S53_dom"/>
</dbReference>
<dbReference type="PANTHER" id="PTHR43806:SF66">
    <property type="entry name" value="SERIN ENDOPEPTIDASE"/>
    <property type="match status" value="1"/>
</dbReference>
<evidence type="ECO:0000256" key="4">
    <source>
        <dbReference type="ARBA" id="ARBA00022801"/>
    </source>
</evidence>
<comment type="similarity">
    <text evidence="1 7 8">Belongs to the peptidase S8 family.</text>
</comment>